<keyword evidence="1" id="KW-0472">Membrane</keyword>
<dbReference type="Proteomes" id="UP001054925">
    <property type="component" value="Unassembled WGS sequence"/>
</dbReference>
<protein>
    <submittedName>
        <fullName evidence="2">Uncharacterized protein</fullName>
    </submittedName>
</protein>
<evidence type="ECO:0000256" key="1">
    <source>
        <dbReference type="SAM" id="Phobius"/>
    </source>
</evidence>
<keyword evidence="1" id="KW-1133">Transmembrane helix</keyword>
<evidence type="ECO:0000313" key="2">
    <source>
        <dbReference type="EMBL" id="GJN42908.1"/>
    </source>
</evidence>
<keyword evidence="1" id="KW-0812">Transmembrane</keyword>
<evidence type="ECO:0000313" key="3">
    <source>
        <dbReference type="Proteomes" id="UP001054925"/>
    </source>
</evidence>
<sequence length="178" mass="19322">MHEVPFYTDTFFSMLFSLALVPSLIILGPVMVLSLFSHKIRSKQPFPVTGALLALLAGFLPAALWLTWNSTNSITHYFHQGAPTQFPKWQVYGCGISVVILSALIFIRYVRRRNALTVTSVFTAAGFTAAFAHAASFGVLTQQAVGVALSYIGILLLVLLTNGACLGILALARHRPTL</sequence>
<comment type="caution">
    <text evidence="2">The sequence shown here is derived from an EMBL/GenBank/DDBJ whole genome shotgun (WGS) entry which is preliminary data.</text>
</comment>
<feature type="transmembrane region" description="Helical" evidence="1">
    <location>
        <begin position="114"/>
        <end position="136"/>
    </location>
</feature>
<name>A0AAV5G8C3_CORAM</name>
<accession>A0AAV5G8C3</accession>
<organism evidence="2 3">
    <name type="scientific">Corynebacterium ammoniagenes</name>
    <name type="common">Brevibacterium ammoniagenes</name>
    <dbReference type="NCBI Taxonomy" id="1697"/>
    <lineage>
        <taxon>Bacteria</taxon>
        <taxon>Bacillati</taxon>
        <taxon>Actinomycetota</taxon>
        <taxon>Actinomycetes</taxon>
        <taxon>Mycobacteriales</taxon>
        <taxon>Corynebacteriaceae</taxon>
        <taxon>Corynebacterium</taxon>
    </lineage>
</organism>
<dbReference type="EMBL" id="BQKK01000002">
    <property type="protein sequence ID" value="GJN42908.1"/>
    <property type="molecule type" value="Genomic_DNA"/>
</dbReference>
<feature type="transmembrane region" description="Helical" evidence="1">
    <location>
        <begin position="148"/>
        <end position="172"/>
    </location>
</feature>
<proteinExistence type="predicted"/>
<dbReference type="AlphaFoldDB" id="A0AAV5G8C3"/>
<feature type="transmembrane region" description="Helical" evidence="1">
    <location>
        <begin position="89"/>
        <end position="107"/>
    </location>
</feature>
<reference evidence="2" key="1">
    <citation type="submission" date="2021-12" db="EMBL/GenBank/DDBJ databases">
        <title>Draft genome sequence of Corynebacterium ammoniagenes strain T-723.</title>
        <authorList>
            <person name="Matsuzawa M."/>
            <person name="Hiratani M."/>
            <person name="Abe I."/>
            <person name="Tsuji Y."/>
            <person name="Nakamura J."/>
        </authorList>
    </citation>
    <scope>NUCLEOTIDE SEQUENCE</scope>
    <source>
        <strain evidence="2">T-723</strain>
    </source>
</reference>
<dbReference type="RefSeq" id="WP_236163791.1">
    <property type="nucleotide sequence ID" value="NZ_BQKK01000002.1"/>
</dbReference>
<gene>
    <name evidence="2" type="ORF">CAT723_13870</name>
</gene>
<feature type="transmembrane region" description="Helical" evidence="1">
    <location>
        <begin position="48"/>
        <end position="69"/>
    </location>
</feature>
<feature type="transmembrane region" description="Helical" evidence="1">
    <location>
        <begin position="12"/>
        <end position="36"/>
    </location>
</feature>